<evidence type="ECO:0000256" key="6">
    <source>
        <dbReference type="ARBA" id="ARBA00023211"/>
    </source>
</evidence>
<dbReference type="PANTHER" id="PTHR11118">
    <property type="entry name" value="RNA-SPLICING LIGASE RTCB HOMOLOG"/>
    <property type="match status" value="1"/>
</dbReference>
<feature type="binding site" evidence="9">
    <location>
        <begin position="273"/>
        <end position="277"/>
    </location>
    <ligand>
        <name>GMP</name>
        <dbReference type="ChEBI" id="CHEBI:58115"/>
    </ligand>
</feature>
<dbReference type="Proteomes" id="UP001412239">
    <property type="component" value="Unassembled WGS sequence"/>
</dbReference>
<dbReference type="EMBL" id="LN891070">
    <property type="protein sequence ID" value="CUS09788.1"/>
    <property type="molecule type" value="Genomic_DNA"/>
</dbReference>
<dbReference type="Pfam" id="PF01139">
    <property type="entry name" value="RtcB"/>
    <property type="match status" value="2"/>
</dbReference>
<evidence type="ECO:0000256" key="2">
    <source>
        <dbReference type="ARBA" id="ARBA00022598"/>
    </source>
</evidence>
<dbReference type="PANTHER" id="PTHR11118:SF1">
    <property type="entry name" value="RNA-SPLICING LIGASE RTCB HOMOLOG"/>
    <property type="match status" value="1"/>
</dbReference>
<keyword evidence="3 10" id="KW-0479">Metal-binding</keyword>
<feature type="binding site" evidence="10">
    <location>
        <position position="300"/>
    </location>
    <ligand>
        <name>Mn(2+)</name>
        <dbReference type="ChEBI" id="CHEBI:29035"/>
        <label>2</label>
    </ligand>
</feature>
<dbReference type="SUPFAM" id="SSF103365">
    <property type="entry name" value="Hypothetical protein PH1602"/>
    <property type="match status" value="1"/>
</dbReference>
<dbReference type="GO" id="GO:0005525">
    <property type="term" value="F:GTP binding"/>
    <property type="evidence" value="ECO:0007669"/>
    <property type="project" value="UniProtKB-KW"/>
</dbReference>
<evidence type="ECO:0000313" key="12">
    <source>
        <dbReference type="EMBL" id="CUS09788.1"/>
    </source>
</evidence>
<evidence type="ECO:0000256" key="8">
    <source>
        <dbReference type="PIRSR" id="PIRSR601233-1"/>
    </source>
</evidence>
<comment type="cofactor">
    <cofactor evidence="10">
        <name>Mn(2+)</name>
        <dbReference type="ChEBI" id="CHEBI:29035"/>
    </cofactor>
    <text evidence="10">Binds 2 manganese ions per subunit.</text>
</comment>
<evidence type="ECO:0000256" key="7">
    <source>
        <dbReference type="ARBA" id="ARBA00047746"/>
    </source>
</evidence>
<evidence type="ECO:0000256" key="11">
    <source>
        <dbReference type="SAM" id="MobiDB-lite"/>
    </source>
</evidence>
<evidence type="ECO:0000256" key="10">
    <source>
        <dbReference type="PIRSR" id="PIRSR601233-3"/>
    </source>
</evidence>
<evidence type="ECO:0000313" key="13">
    <source>
        <dbReference type="Proteomes" id="UP001412239"/>
    </source>
</evidence>
<feature type="binding site" evidence="10">
    <location>
        <position position="206"/>
    </location>
    <ligand>
        <name>Mn(2+)</name>
        <dbReference type="ChEBI" id="CHEBI:29035"/>
        <label>1</label>
    </ligand>
</feature>
<dbReference type="InterPro" id="IPR001233">
    <property type="entry name" value="RtcB"/>
</dbReference>
<evidence type="ECO:0000256" key="1">
    <source>
        <dbReference type="ARBA" id="ARBA00012726"/>
    </source>
</evidence>
<evidence type="ECO:0000256" key="5">
    <source>
        <dbReference type="ARBA" id="ARBA00023134"/>
    </source>
</evidence>
<keyword evidence="5 9" id="KW-0342">GTP-binding</keyword>
<keyword evidence="13" id="KW-1185">Reference proteome</keyword>
<dbReference type="Gene3D" id="3.90.1860.10">
    <property type="entry name" value="tRNA-splicing ligase RtcB"/>
    <property type="match status" value="1"/>
</dbReference>
<keyword evidence="2" id="KW-0436">Ligase</keyword>
<feature type="binding site" evidence="10">
    <location>
        <position position="274"/>
    </location>
    <ligand>
        <name>Mn(2+)</name>
        <dbReference type="ChEBI" id="CHEBI:29035"/>
        <label>1</label>
    </ligand>
</feature>
<feature type="binding site" evidence="10">
    <location>
        <position position="392"/>
    </location>
    <ligand>
        <name>Mn(2+)</name>
        <dbReference type="ChEBI" id="CHEBI:29035"/>
        <label>2</label>
    </ligand>
</feature>
<gene>
    <name evidence="12" type="ORF">GSTUAT00006147001</name>
</gene>
<accession>A0A292PT21</accession>
<proteinExistence type="predicted"/>
<keyword evidence="6 10" id="KW-0464">Manganese</keyword>
<sequence length="561" mass="61540">MITFPPHNTQKSPKVPNISTPTITPELIKYQQSTTTPPFEMPSTRILLKLNSNQSISAPYLLPQTINPRAQVLSCAKSKFRVKVTRIFLPGGEELLTPQAVQDVIDLSHERRTVGPTFLVSAGEPYVGALAPPSPARAENSACEVHVLAEDSYIDPQAIAQLEAAAKLPGMVRAVGLPDLHPGGKFPIGAAFVSERYIYPSLVGSDIGCGMTLFLTGLTRKRLEDQNGIKRVAESLRGLETAWRSPQERAAWLGDCAAGDEWDKLVGTIGGGNHFAEFQIVEHVEEGNGLCSGIVVLLIHSGSRRFGKHILETFTKDDKSISLAYGDPKTAEYLKLHTQACNWASKSRDLIALRIFECIEGSRWALPETIDLDTTSHLKTRLQGRRVLDILHNSVTPTLWPPHAEAQYQKPMFIHRKGAAPAPQGAPFLPLPGSRGTPTLLIKPLFSEINQNGFKNGLSLAHGAGRMLSRNEARGLSRKYNNDVKVLTEMKPMGMRNGGKGRVVTSGYVVCDEKELVWEEAVEAYKDVEVVAQDLRKRGAARVIGKCIPKVTYKVRNESLL</sequence>
<dbReference type="GO" id="GO:0170057">
    <property type="term" value="F:RNA ligase (GTP) activity"/>
    <property type="evidence" value="ECO:0007669"/>
    <property type="project" value="UniProtKB-EC"/>
</dbReference>
<organism evidence="12 13">
    <name type="scientific">Tuber aestivum</name>
    <name type="common">summer truffle</name>
    <dbReference type="NCBI Taxonomy" id="59557"/>
    <lineage>
        <taxon>Eukaryota</taxon>
        <taxon>Fungi</taxon>
        <taxon>Dikarya</taxon>
        <taxon>Ascomycota</taxon>
        <taxon>Pezizomycotina</taxon>
        <taxon>Pezizomycetes</taxon>
        <taxon>Pezizales</taxon>
        <taxon>Tuberaceae</taxon>
        <taxon>Tuber</taxon>
    </lineage>
</organism>
<dbReference type="GO" id="GO:0003972">
    <property type="term" value="F:RNA ligase (ATP) activity"/>
    <property type="evidence" value="ECO:0007669"/>
    <property type="project" value="TreeGrafter"/>
</dbReference>
<evidence type="ECO:0000256" key="3">
    <source>
        <dbReference type="ARBA" id="ARBA00022723"/>
    </source>
</evidence>
<dbReference type="AlphaFoldDB" id="A0A292PT21"/>
<keyword evidence="4 9" id="KW-0547">Nucleotide-binding</keyword>
<reference evidence="12" key="1">
    <citation type="submission" date="2015-10" db="EMBL/GenBank/DDBJ databases">
        <authorList>
            <person name="Regsiter A."/>
            <person name="william w."/>
        </authorList>
    </citation>
    <scope>NUCLEOTIDE SEQUENCE</scope>
    <source>
        <strain evidence="12">Montdore</strain>
    </source>
</reference>
<feature type="active site" description="GMP-histidine intermediate" evidence="8">
    <location>
        <position position="462"/>
    </location>
</feature>
<comment type="catalytic activity">
    <reaction evidence="7">
        <text>a 3'-end 3'-phospho-ribonucleotide-RNA + a 5'-end dephospho-ribonucleoside-RNA + GTP = a ribonucleotidyl-ribonucleotide-RNA + GMP + diphosphate</text>
        <dbReference type="Rhea" id="RHEA:68076"/>
        <dbReference type="Rhea" id="RHEA-COMP:10463"/>
        <dbReference type="Rhea" id="RHEA-COMP:13936"/>
        <dbReference type="Rhea" id="RHEA-COMP:17355"/>
        <dbReference type="ChEBI" id="CHEBI:33019"/>
        <dbReference type="ChEBI" id="CHEBI:37565"/>
        <dbReference type="ChEBI" id="CHEBI:58115"/>
        <dbReference type="ChEBI" id="CHEBI:83062"/>
        <dbReference type="ChEBI" id="CHEBI:138284"/>
        <dbReference type="ChEBI" id="CHEBI:173118"/>
        <dbReference type="EC" id="6.5.1.8"/>
    </reaction>
</comment>
<evidence type="ECO:0000256" key="4">
    <source>
        <dbReference type="ARBA" id="ARBA00022741"/>
    </source>
</evidence>
<dbReference type="GO" id="GO:0046872">
    <property type="term" value="F:metal ion binding"/>
    <property type="evidence" value="ECO:0007669"/>
    <property type="project" value="UniProtKB-KW"/>
</dbReference>
<feature type="region of interest" description="Disordered" evidence="11">
    <location>
        <begin position="1"/>
        <end position="20"/>
    </location>
</feature>
<feature type="binding site" evidence="9">
    <location>
        <begin position="462"/>
        <end position="465"/>
    </location>
    <ligand>
        <name>GMP</name>
        <dbReference type="ChEBI" id="CHEBI:58115"/>
    </ligand>
</feature>
<feature type="binding site" evidence="9">
    <location>
        <begin position="392"/>
        <end position="393"/>
    </location>
    <ligand>
        <name>GMP</name>
        <dbReference type="ChEBI" id="CHEBI:58115"/>
    </ligand>
</feature>
<evidence type="ECO:0000256" key="9">
    <source>
        <dbReference type="PIRSR" id="PIRSR601233-2"/>
    </source>
</evidence>
<name>A0A292PT21_9PEZI</name>
<protein>
    <recommendedName>
        <fullName evidence="1">3'-phosphate/5'-hydroxy nucleic acid ligase</fullName>
        <ecNumber evidence="1">6.5.1.8</ecNumber>
    </recommendedName>
</protein>
<dbReference type="GO" id="GO:0006396">
    <property type="term" value="P:RNA processing"/>
    <property type="evidence" value="ECO:0007669"/>
    <property type="project" value="InterPro"/>
</dbReference>
<dbReference type="EC" id="6.5.1.8" evidence="1"/>
<dbReference type="InterPro" id="IPR036025">
    <property type="entry name" value="RtcB-like_sf"/>
</dbReference>